<dbReference type="RefSeq" id="XP_012656115.1">
    <property type="nucleotide sequence ID" value="XM_012800661.1"/>
</dbReference>
<dbReference type="EMBL" id="GG662308">
    <property type="protein sequence ID" value="EWS71341.1"/>
    <property type="molecule type" value="Genomic_DNA"/>
</dbReference>
<keyword evidence="2" id="KW-1185">Reference proteome</keyword>
<gene>
    <name evidence="1" type="ORF">TTHERM_000670103</name>
</gene>
<evidence type="ECO:0000313" key="2">
    <source>
        <dbReference type="Proteomes" id="UP000009168"/>
    </source>
</evidence>
<name>W7XC91_TETTS</name>
<dbReference type="InParanoid" id="W7XC91"/>
<dbReference type="AlphaFoldDB" id="W7XC91"/>
<evidence type="ECO:0000313" key="1">
    <source>
        <dbReference type="EMBL" id="EWS71341.1"/>
    </source>
</evidence>
<dbReference type="Proteomes" id="UP000009168">
    <property type="component" value="Unassembled WGS sequence"/>
</dbReference>
<sequence>MGQRHLFHSVLLSTLKYNNRPYLKDFIYALVTIEQDKANMQLNKQYNEKNNYINSLHHEKYLKQLFNQQFKLKQQRNLDFQKIKEEFSNKNLDEIINKYIFIVDKKLQVEQFFYFSIIIVYQLRIQFRENFYDELKEEDFKQVKWVSMFKRMKKQTFEKNFHSQIKILFKLKCITNCVNKNIQQLLIVYNPNFTFICNAQAQSIILNNNSQFNIYLQI</sequence>
<protein>
    <submittedName>
        <fullName evidence="1">Uncharacterized protein</fullName>
    </submittedName>
</protein>
<reference evidence="2" key="1">
    <citation type="journal article" date="2006" name="PLoS Biol.">
        <title>Macronuclear genome sequence of the ciliate Tetrahymena thermophila, a model eukaryote.</title>
        <authorList>
            <person name="Eisen J.A."/>
            <person name="Coyne R.S."/>
            <person name="Wu M."/>
            <person name="Wu D."/>
            <person name="Thiagarajan M."/>
            <person name="Wortman J.R."/>
            <person name="Badger J.H."/>
            <person name="Ren Q."/>
            <person name="Amedeo P."/>
            <person name="Jones K.M."/>
            <person name="Tallon L.J."/>
            <person name="Delcher A.L."/>
            <person name="Salzberg S.L."/>
            <person name="Silva J.C."/>
            <person name="Haas B.J."/>
            <person name="Majoros W.H."/>
            <person name="Farzad M."/>
            <person name="Carlton J.M."/>
            <person name="Smith R.K. Jr."/>
            <person name="Garg J."/>
            <person name="Pearlman R.E."/>
            <person name="Karrer K.M."/>
            <person name="Sun L."/>
            <person name="Manning G."/>
            <person name="Elde N.C."/>
            <person name="Turkewitz A.P."/>
            <person name="Asai D.J."/>
            <person name="Wilkes D.E."/>
            <person name="Wang Y."/>
            <person name="Cai H."/>
            <person name="Collins K."/>
            <person name="Stewart B.A."/>
            <person name="Lee S.R."/>
            <person name="Wilamowska K."/>
            <person name="Weinberg Z."/>
            <person name="Ruzzo W.L."/>
            <person name="Wloga D."/>
            <person name="Gaertig J."/>
            <person name="Frankel J."/>
            <person name="Tsao C.-C."/>
            <person name="Gorovsky M.A."/>
            <person name="Keeling P.J."/>
            <person name="Waller R.F."/>
            <person name="Patron N.J."/>
            <person name="Cherry J.M."/>
            <person name="Stover N.A."/>
            <person name="Krieger C.J."/>
            <person name="del Toro C."/>
            <person name="Ryder H.F."/>
            <person name="Williamson S.C."/>
            <person name="Barbeau R.A."/>
            <person name="Hamilton E.P."/>
            <person name="Orias E."/>
        </authorList>
    </citation>
    <scope>NUCLEOTIDE SEQUENCE [LARGE SCALE GENOMIC DNA]</scope>
    <source>
        <strain evidence="2">SB210</strain>
    </source>
</reference>
<proteinExistence type="predicted"/>
<dbReference type="GeneID" id="24440117"/>
<organism evidence="1 2">
    <name type="scientific">Tetrahymena thermophila (strain SB210)</name>
    <dbReference type="NCBI Taxonomy" id="312017"/>
    <lineage>
        <taxon>Eukaryota</taxon>
        <taxon>Sar</taxon>
        <taxon>Alveolata</taxon>
        <taxon>Ciliophora</taxon>
        <taxon>Intramacronucleata</taxon>
        <taxon>Oligohymenophorea</taxon>
        <taxon>Hymenostomatida</taxon>
        <taxon>Tetrahymenina</taxon>
        <taxon>Tetrahymenidae</taxon>
        <taxon>Tetrahymena</taxon>
    </lineage>
</organism>
<dbReference type="KEGG" id="tet:TTHERM_000670103"/>
<accession>W7XC91</accession>